<evidence type="ECO:0000256" key="1">
    <source>
        <dbReference type="ARBA" id="ARBA00001954"/>
    </source>
</evidence>
<dbReference type="Pfam" id="PF00351">
    <property type="entry name" value="Biopterin_H"/>
    <property type="match status" value="3"/>
</dbReference>
<dbReference type="AlphaFoldDB" id="Q4THP6"/>
<keyword evidence="4" id="KW-0560">Oxidoreductase</keyword>
<comment type="cofactor">
    <cofactor evidence="1">
        <name>Fe(2+)</name>
        <dbReference type="ChEBI" id="CHEBI:29033"/>
    </cofactor>
</comment>
<gene>
    <name evidence="8" type="ORF">GSTENG00000448001</name>
</gene>
<protein>
    <submittedName>
        <fullName evidence="8">(spotted green pufferfish) hypothetical protein</fullName>
    </submittedName>
</protein>
<dbReference type="GO" id="GO:0009072">
    <property type="term" value="P:aromatic amino acid metabolic process"/>
    <property type="evidence" value="ECO:0007669"/>
    <property type="project" value="InterPro"/>
</dbReference>
<reference evidence="8" key="2">
    <citation type="submission" date="2004-02" db="EMBL/GenBank/DDBJ databases">
        <authorList>
            <consortium name="Genoscope"/>
            <consortium name="Whitehead Institute Centre for Genome Research"/>
        </authorList>
    </citation>
    <scope>NUCLEOTIDE SEQUENCE</scope>
</reference>
<feature type="non-terminal residue" evidence="8">
    <location>
        <position position="1"/>
    </location>
</feature>
<dbReference type="GO" id="GO:0004510">
    <property type="term" value="F:tryptophan 5-monooxygenase activity"/>
    <property type="evidence" value="ECO:0007669"/>
    <property type="project" value="TreeGrafter"/>
</dbReference>
<evidence type="ECO:0000256" key="4">
    <source>
        <dbReference type="ARBA" id="ARBA00023002"/>
    </source>
</evidence>
<keyword evidence="5" id="KW-0408">Iron</keyword>
<keyword evidence="6" id="KW-0503">Monooxygenase</keyword>
<evidence type="ECO:0000256" key="5">
    <source>
        <dbReference type="ARBA" id="ARBA00023004"/>
    </source>
</evidence>
<comment type="caution">
    <text evidence="8">The sequence shown here is derived from an EMBL/GenBank/DDBJ whole genome shotgun (WGS) entry which is preliminary data.</text>
</comment>
<dbReference type="InterPro" id="IPR036329">
    <property type="entry name" value="Aro-AA_hydroxylase_C_sf"/>
</dbReference>
<dbReference type="InterPro" id="IPR036951">
    <property type="entry name" value="ArAA_hydroxylase_sf"/>
</dbReference>
<dbReference type="OrthoDB" id="983542at2759"/>
<feature type="domain" description="Biopterin-dependent aromatic amino acid hydroxylase family profile" evidence="7">
    <location>
        <begin position="1"/>
        <end position="218"/>
    </location>
</feature>
<evidence type="ECO:0000256" key="2">
    <source>
        <dbReference type="ARBA" id="ARBA00009712"/>
    </source>
</evidence>
<dbReference type="PANTHER" id="PTHR11473:SF16">
    <property type="entry name" value="TRYPTOPHAN 5-HYDROXYLASE 2"/>
    <property type="match status" value="1"/>
</dbReference>
<dbReference type="KEGG" id="tng:GSTEN00000448G001"/>
<dbReference type="EMBL" id="CAAE01002776">
    <property type="protein sequence ID" value="CAF87586.1"/>
    <property type="molecule type" value="Genomic_DNA"/>
</dbReference>
<dbReference type="PROSITE" id="PS51410">
    <property type="entry name" value="BH4_AAA_HYDROXYL_2"/>
    <property type="match status" value="1"/>
</dbReference>
<dbReference type="SUPFAM" id="SSF56534">
    <property type="entry name" value="Aromatic aminoacid monoxygenases, catalytic and oligomerization domains"/>
    <property type="match status" value="1"/>
</dbReference>
<evidence type="ECO:0000256" key="3">
    <source>
        <dbReference type="ARBA" id="ARBA00022723"/>
    </source>
</evidence>
<dbReference type="InterPro" id="IPR019774">
    <property type="entry name" value="Aromatic-AA_hydroxylase_C"/>
</dbReference>
<evidence type="ECO:0000256" key="6">
    <source>
        <dbReference type="ARBA" id="ARBA00023033"/>
    </source>
</evidence>
<accession>Q4THP6</accession>
<name>Q4THP6_TETNG</name>
<evidence type="ECO:0000259" key="7">
    <source>
        <dbReference type="PROSITE" id="PS51410"/>
    </source>
</evidence>
<dbReference type="GO" id="GO:0043005">
    <property type="term" value="C:neuron projection"/>
    <property type="evidence" value="ECO:0007669"/>
    <property type="project" value="TreeGrafter"/>
</dbReference>
<dbReference type="InterPro" id="IPR001273">
    <property type="entry name" value="ArAA_hydroxylase"/>
</dbReference>
<dbReference type="GO" id="GO:0005506">
    <property type="term" value="F:iron ion binding"/>
    <property type="evidence" value="ECO:0007669"/>
    <property type="project" value="InterPro"/>
</dbReference>
<comment type="similarity">
    <text evidence="2">Belongs to the biopterin-dependent aromatic amino acid hydroxylase family.</text>
</comment>
<proteinExistence type="inferred from homology"/>
<keyword evidence="3" id="KW-0479">Metal-binding</keyword>
<reference evidence="8" key="1">
    <citation type="journal article" date="2004" name="Nature">
        <title>Genome duplication in the teleost fish Tetraodon nigroviridis reveals the early vertebrate proto-karyotype.</title>
        <authorList>
            <person name="Jaillon O."/>
            <person name="Aury J.-M."/>
            <person name="Brunet F."/>
            <person name="Petit J.-L."/>
            <person name="Stange-Thomann N."/>
            <person name="Mauceli E."/>
            <person name="Bouneau L."/>
            <person name="Fischer C."/>
            <person name="Ozouf-Costaz C."/>
            <person name="Bernot A."/>
            <person name="Nicaud S."/>
            <person name="Jaffe D."/>
            <person name="Fisher S."/>
            <person name="Lutfalla G."/>
            <person name="Dossat C."/>
            <person name="Segurens B."/>
            <person name="Dasilva C."/>
            <person name="Salanoubat M."/>
            <person name="Levy M."/>
            <person name="Boudet N."/>
            <person name="Castellano S."/>
            <person name="Anthouard V."/>
            <person name="Jubin C."/>
            <person name="Castelli V."/>
            <person name="Katinka M."/>
            <person name="Vacherie B."/>
            <person name="Biemont C."/>
            <person name="Skalli Z."/>
            <person name="Cattolico L."/>
            <person name="Poulain J."/>
            <person name="De Berardinis V."/>
            <person name="Cruaud C."/>
            <person name="Duprat S."/>
            <person name="Brottier P."/>
            <person name="Coutanceau J.-P."/>
            <person name="Gouzy J."/>
            <person name="Parra G."/>
            <person name="Lardier G."/>
            <person name="Chapple C."/>
            <person name="McKernan K.J."/>
            <person name="McEwan P."/>
            <person name="Bosak S."/>
            <person name="Kellis M."/>
            <person name="Volff J.-N."/>
            <person name="Guigo R."/>
            <person name="Zody M.C."/>
            <person name="Mesirov J."/>
            <person name="Lindblad-Toh K."/>
            <person name="Birren B."/>
            <person name="Nusbaum C."/>
            <person name="Kahn D."/>
            <person name="Robinson-Rechavi M."/>
            <person name="Laudet V."/>
            <person name="Schachter V."/>
            <person name="Quetier F."/>
            <person name="Saurin W."/>
            <person name="Scarpelli C."/>
            <person name="Wincker P."/>
            <person name="Lander E.S."/>
            <person name="Weissenbach J."/>
            <person name="Roest Crollius H."/>
        </authorList>
    </citation>
    <scope>NUCLEOTIDE SEQUENCE [LARGE SCALE GENOMIC DNA]</scope>
</reference>
<evidence type="ECO:0000313" key="8">
    <source>
        <dbReference type="EMBL" id="CAF87586.1"/>
    </source>
</evidence>
<dbReference type="PANTHER" id="PTHR11473">
    <property type="entry name" value="AROMATIC AMINO ACID HYDROXYLASE"/>
    <property type="match status" value="1"/>
</dbReference>
<sequence length="218" mass="25182">GDDVPWFPMKISELDQCSHRVLMYGTELDADHPVSDPLEPPRSGCLPADRFPPSARRQGFKDQVYRQRRKYFVEVAMNYKFGQPIPRVEYTPEEVRTWGVVFRELTKLYPTHACREYLKNLPLLSKHCGYREDNVPQLEDVSLFLRGPLDVVRNSQSDKVAVTVTRGPWCVPERSGFTVRPVAGYLSPRDFLAGLAYRVFNCTQYIRHSTDPLYTPEP</sequence>
<dbReference type="Gene3D" id="1.10.800.10">
    <property type="entry name" value="Aromatic amino acid hydroxylase"/>
    <property type="match status" value="2"/>
</dbReference>
<organism evidence="8">
    <name type="scientific">Tetraodon nigroviridis</name>
    <name type="common">Spotted green pufferfish</name>
    <name type="synonym">Chelonodon nigroviridis</name>
    <dbReference type="NCBI Taxonomy" id="99883"/>
    <lineage>
        <taxon>Eukaryota</taxon>
        <taxon>Metazoa</taxon>
        <taxon>Chordata</taxon>
        <taxon>Craniata</taxon>
        <taxon>Vertebrata</taxon>
        <taxon>Euteleostomi</taxon>
        <taxon>Actinopterygii</taxon>
        <taxon>Neopterygii</taxon>
        <taxon>Teleostei</taxon>
        <taxon>Neoteleostei</taxon>
        <taxon>Acanthomorphata</taxon>
        <taxon>Eupercaria</taxon>
        <taxon>Tetraodontiformes</taxon>
        <taxon>Tetradontoidea</taxon>
        <taxon>Tetraodontidae</taxon>
        <taxon>Tetraodon</taxon>
    </lineage>
</organism>